<dbReference type="Proteomes" id="UP001353858">
    <property type="component" value="Unassembled WGS sequence"/>
</dbReference>
<proteinExistence type="predicted"/>
<comment type="caution">
    <text evidence="1">The sequence shown here is derived from an EMBL/GenBank/DDBJ whole genome shotgun (WGS) entry which is preliminary data.</text>
</comment>
<organism evidence="1 2">
    <name type="scientific">Aquatica leii</name>
    <dbReference type="NCBI Taxonomy" id="1421715"/>
    <lineage>
        <taxon>Eukaryota</taxon>
        <taxon>Metazoa</taxon>
        <taxon>Ecdysozoa</taxon>
        <taxon>Arthropoda</taxon>
        <taxon>Hexapoda</taxon>
        <taxon>Insecta</taxon>
        <taxon>Pterygota</taxon>
        <taxon>Neoptera</taxon>
        <taxon>Endopterygota</taxon>
        <taxon>Coleoptera</taxon>
        <taxon>Polyphaga</taxon>
        <taxon>Elateriformia</taxon>
        <taxon>Elateroidea</taxon>
        <taxon>Lampyridae</taxon>
        <taxon>Luciolinae</taxon>
        <taxon>Aquatica</taxon>
    </lineage>
</organism>
<reference evidence="2" key="1">
    <citation type="submission" date="2023-01" db="EMBL/GenBank/DDBJ databases">
        <title>Key to firefly adult light organ development and bioluminescence: homeobox transcription factors regulate luciferase expression and transportation to peroxisome.</title>
        <authorList>
            <person name="Fu X."/>
        </authorList>
    </citation>
    <scope>NUCLEOTIDE SEQUENCE [LARGE SCALE GENOMIC DNA]</scope>
</reference>
<evidence type="ECO:0000313" key="1">
    <source>
        <dbReference type="EMBL" id="KAK4875983.1"/>
    </source>
</evidence>
<name>A0AAN7SMF6_9COLE</name>
<dbReference type="EMBL" id="JARPUR010000005">
    <property type="protein sequence ID" value="KAK4875983.1"/>
    <property type="molecule type" value="Genomic_DNA"/>
</dbReference>
<evidence type="ECO:0000313" key="2">
    <source>
        <dbReference type="Proteomes" id="UP001353858"/>
    </source>
</evidence>
<gene>
    <name evidence="1" type="ORF">RN001_012405</name>
</gene>
<protein>
    <submittedName>
        <fullName evidence="1">Uncharacterized protein</fullName>
    </submittedName>
</protein>
<dbReference type="AlphaFoldDB" id="A0AAN7SMF6"/>
<keyword evidence="2" id="KW-1185">Reference proteome</keyword>
<sequence length="265" mass="30265">MNEFTATANKVDISHSKRSYANIAAAAAQTKVLIKPKDDKQDSDTTKSDVLSKLQDPEKQVTIKTKSKLTHLQYLESKIGAIVLKSFKNSSFTEENKYLYDIWRQFVNVDSQLREFYNYNVQEVKGSASEVAIADVNSSNGAEFLVEQNVMEFDFPEFEHNETWSTITSNTENLIDEELGKQKDQSESALPNDFDTFSLLDSSLFDQTALQPEELQQNAVLLQLSSEPTTYSKEHALCLEEKKDKSHIQHLQLHHHCLQLQNHMQ</sequence>
<accession>A0AAN7SMF6</accession>